<proteinExistence type="predicted"/>
<accession>X0YUC5</accession>
<reference evidence="1" key="1">
    <citation type="journal article" date="2014" name="Front. Microbiol.">
        <title>High frequency of phylogenetically diverse reductive dehalogenase-homologous genes in deep subseafloor sedimentary metagenomes.</title>
        <authorList>
            <person name="Kawai M."/>
            <person name="Futagami T."/>
            <person name="Toyoda A."/>
            <person name="Takaki Y."/>
            <person name="Nishi S."/>
            <person name="Hori S."/>
            <person name="Arai W."/>
            <person name="Tsubouchi T."/>
            <person name="Morono Y."/>
            <person name="Uchiyama I."/>
            <person name="Ito T."/>
            <person name="Fujiyama A."/>
            <person name="Inagaki F."/>
            <person name="Takami H."/>
        </authorList>
    </citation>
    <scope>NUCLEOTIDE SEQUENCE</scope>
    <source>
        <strain evidence="1">Expedition CK06-06</strain>
    </source>
</reference>
<evidence type="ECO:0000313" key="1">
    <source>
        <dbReference type="EMBL" id="GAG50307.1"/>
    </source>
</evidence>
<name>X0YUC5_9ZZZZ</name>
<protein>
    <recommendedName>
        <fullName evidence="2">Luciferase-like domain-containing protein</fullName>
    </recommendedName>
</protein>
<dbReference type="EMBL" id="BARS01050650">
    <property type="protein sequence ID" value="GAG50307.1"/>
    <property type="molecule type" value="Genomic_DNA"/>
</dbReference>
<gene>
    <name evidence="1" type="ORF">S01H1_75573</name>
</gene>
<evidence type="ECO:0008006" key="2">
    <source>
        <dbReference type="Google" id="ProtNLM"/>
    </source>
</evidence>
<dbReference type="GO" id="GO:0016705">
    <property type="term" value="F:oxidoreductase activity, acting on paired donors, with incorporation or reduction of molecular oxygen"/>
    <property type="evidence" value="ECO:0007669"/>
    <property type="project" value="InterPro"/>
</dbReference>
<dbReference type="SUPFAM" id="SSF51679">
    <property type="entry name" value="Bacterial luciferase-like"/>
    <property type="match status" value="1"/>
</dbReference>
<comment type="caution">
    <text evidence="1">The sequence shown here is derived from an EMBL/GenBank/DDBJ whole genome shotgun (WGS) entry which is preliminary data.</text>
</comment>
<organism evidence="1">
    <name type="scientific">marine sediment metagenome</name>
    <dbReference type="NCBI Taxonomy" id="412755"/>
    <lineage>
        <taxon>unclassified sequences</taxon>
        <taxon>metagenomes</taxon>
        <taxon>ecological metagenomes</taxon>
    </lineage>
</organism>
<dbReference type="InterPro" id="IPR036661">
    <property type="entry name" value="Luciferase-like_sf"/>
</dbReference>
<feature type="non-terminal residue" evidence="1">
    <location>
        <position position="1"/>
    </location>
</feature>
<dbReference type="Gene3D" id="3.20.20.30">
    <property type="entry name" value="Luciferase-like domain"/>
    <property type="match status" value="1"/>
</dbReference>
<sequence length="102" mass="11528">EEAKRRLVHSIAYANPITHTLTGVNMKSIQRLLDAIGQGWHASPDLITDEMVDLYSISGTPDDVIEKLRTFEKEGIQLVYFRPGSRESYQLMLKEVIPSLKG</sequence>
<dbReference type="AlphaFoldDB" id="X0YUC5"/>